<feature type="transmembrane region" description="Helical" evidence="6">
    <location>
        <begin position="284"/>
        <end position="302"/>
    </location>
</feature>
<keyword evidence="5 6" id="KW-0472">Membrane</keyword>
<protein>
    <submittedName>
        <fullName evidence="7">Sporulation integral membrane protein YtvI</fullName>
    </submittedName>
</protein>
<gene>
    <name evidence="7" type="primary">ytvI</name>
    <name evidence="7" type="ORF">G5B42_04430</name>
</gene>
<dbReference type="GO" id="GO:0055085">
    <property type="term" value="P:transmembrane transport"/>
    <property type="evidence" value="ECO:0007669"/>
    <property type="project" value="TreeGrafter"/>
</dbReference>
<feature type="transmembrane region" description="Helical" evidence="6">
    <location>
        <begin position="322"/>
        <end position="348"/>
    </location>
</feature>
<keyword evidence="8" id="KW-1185">Reference proteome</keyword>
<evidence type="ECO:0000256" key="5">
    <source>
        <dbReference type="ARBA" id="ARBA00023136"/>
    </source>
</evidence>
<dbReference type="Pfam" id="PF01594">
    <property type="entry name" value="AI-2E_transport"/>
    <property type="match status" value="1"/>
</dbReference>
<evidence type="ECO:0000256" key="4">
    <source>
        <dbReference type="ARBA" id="ARBA00022989"/>
    </source>
</evidence>
<feature type="transmembrane region" description="Helical" evidence="6">
    <location>
        <begin position="225"/>
        <end position="244"/>
    </location>
</feature>
<organism evidence="7 8">
    <name type="scientific">Capillibacterium thermochitinicola</name>
    <dbReference type="NCBI Taxonomy" id="2699427"/>
    <lineage>
        <taxon>Bacteria</taxon>
        <taxon>Bacillati</taxon>
        <taxon>Bacillota</taxon>
        <taxon>Capillibacterium</taxon>
    </lineage>
</organism>
<dbReference type="AlphaFoldDB" id="A0A8J6HZ87"/>
<dbReference type="InterPro" id="IPR002549">
    <property type="entry name" value="AI-2E-like"/>
</dbReference>
<evidence type="ECO:0000256" key="2">
    <source>
        <dbReference type="ARBA" id="ARBA00009773"/>
    </source>
</evidence>
<feature type="transmembrane region" description="Helical" evidence="6">
    <location>
        <begin position="47"/>
        <end position="64"/>
    </location>
</feature>
<feature type="transmembrane region" description="Helical" evidence="6">
    <location>
        <begin position="20"/>
        <end position="41"/>
    </location>
</feature>
<keyword evidence="4 6" id="KW-1133">Transmembrane helix</keyword>
<comment type="subcellular location">
    <subcellularLocation>
        <location evidence="1">Membrane</location>
        <topology evidence="1">Multi-pass membrane protein</topology>
    </subcellularLocation>
</comment>
<dbReference type="PANTHER" id="PTHR21716">
    <property type="entry name" value="TRANSMEMBRANE PROTEIN"/>
    <property type="match status" value="1"/>
</dbReference>
<dbReference type="PANTHER" id="PTHR21716:SF68">
    <property type="entry name" value="TRANSPORT PROTEIN YTVI-RELATED"/>
    <property type="match status" value="1"/>
</dbReference>
<dbReference type="Proteomes" id="UP000657177">
    <property type="component" value="Unassembled WGS sequence"/>
</dbReference>
<evidence type="ECO:0000313" key="8">
    <source>
        <dbReference type="Proteomes" id="UP000657177"/>
    </source>
</evidence>
<evidence type="ECO:0000256" key="3">
    <source>
        <dbReference type="ARBA" id="ARBA00022692"/>
    </source>
</evidence>
<dbReference type="EMBL" id="JAAKDE010000008">
    <property type="protein sequence ID" value="MBA2132790.1"/>
    <property type="molecule type" value="Genomic_DNA"/>
</dbReference>
<evidence type="ECO:0000256" key="1">
    <source>
        <dbReference type="ARBA" id="ARBA00004141"/>
    </source>
</evidence>
<proteinExistence type="inferred from homology"/>
<dbReference type="GO" id="GO:0016020">
    <property type="term" value="C:membrane"/>
    <property type="evidence" value="ECO:0007669"/>
    <property type="project" value="UniProtKB-SubCell"/>
</dbReference>
<evidence type="ECO:0000313" key="7">
    <source>
        <dbReference type="EMBL" id="MBA2132790.1"/>
    </source>
</evidence>
<sequence>MPVSDVCLNRVVAVAVPKQIRLNIVFFLCIFLLFLLIKYLFPLVRPFFFGLIIAYLIEKPVTLLGRWCGFPRQPAVIIVLLLTLCFLGLGLTLFFAGLYQETKELLLVLPTQIQRLGQGWERLKMELAARLQLPEDFWQYDRLWMENLRNAVSSLLARVLNVFRGFPVFLFNLLLSGFTAYFLSRDRDKIRRFFFSFFPFHWRQTISTLHRQTLATGWRFLKTQLLLAMITGLLSMVGLAVLGFTKPWVVGSLLGLLDFLPLVGPALVYLPWIGWQLAVGKMRSACFLTCLFLFTLGIRQLLEVRLVGATLGLHPLLVLASLYIGVKTLGVGGLLFGSIFCVLIRTLYQGLFTYNLKNVLGLNQGD</sequence>
<keyword evidence="3 6" id="KW-0812">Transmembrane</keyword>
<reference evidence="7" key="1">
    <citation type="submission" date="2020-06" db="EMBL/GenBank/DDBJ databases">
        <title>Novel chitinolytic bacterium.</title>
        <authorList>
            <person name="Ungkulpasvich U."/>
            <person name="Kosugi A."/>
            <person name="Uke A."/>
        </authorList>
    </citation>
    <scope>NUCLEOTIDE SEQUENCE</scope>
    <source>
        <strain evidence="7">UUS1-1</strain>
    </source>
</reference>
<dbReference type="InterPro" id="IPR014227">
    <property type="entry name" value="YtvI-like"/>
</dbReference>
<evidence type="ECO:0000256" key="6">
    <source>
        <dbReference type="SAM" id="Phobius"/>
    </source>
</evidence>
<comment type="similarity">
    <text evidence="2">Belongs to the autoinducer-2 exporter (AI-2E) (TC 2.A.86) family.</text>
</comment>
<name>A0A8J6HZ87_9FIRM</name>
<dbReference type="NCBIfam" id="TIGR02872">
    <property type="entry name" value="spore_ytvI"/>
    <property type="match status" value="1"/>
</dbReference>
<feature type="transmembrane region" description="Helical" evidence="6">
    <location>
        <begin position="76"/>
        <end position="99"/>
    </location>
</feature>
<comment type="caution">
    <text evidence="7">The sequence shown here is derived from an EMBL/GenBank/DDBJ whole genome shotgun (WGS) entry which is preliminary data.</text>
</comment>
<accession>A0A8J6HZ87</accession>
<feature type="transmembrane region" description="Helical" evidence="6">
    <location>
        <begin position="250"/>
        <end position="272"/>
    </location>
</feature>
<dbReference type="RefSeq" id="WP_181339244.1">
    <property type="nucleotide sequence ID" value="NZ_JAAKDE010000008.1"/>
</dbReference>
<feature type="transmembrane region" description="Helical" evidence="6">
    <location>
        <begin position="162"/>
        <end position="183"/>
    </location>
</feature>